<gene>
    <name evidence="18" type="ORF">ACFQ1T_02665</name>
</gene>
<comment type="similarity">
    <text evidence="2 14 15">Belongs to the TonB-dependent receptor family.</text>
</comment>
<comment type="caution">
    <text evidence="18">The sequence shown here is derived from an EMBL/GenBank/DDBJ whole genome shotgun (WGS) entry which is preliminary data.</text>
</comment>
<feature type="signal peptide" evidence="16">
    <location>
        <begin position="1"/>
        <end position="33"/>
    </location>
</feature>
<accession>A0ABW3GDJ9</accession>
<feature type="domain" description="Secretin/TonB short N-terminal" evidence="17">
    <location>
        <begin position="63"/>
        <end position="114"/>
    </location>
</feature>
<dbReference type="NCBIfam" id="TIGR01783">
    <property type="entry name" value="TonB-siderophor"/>
    <property type="match status" value="1"/>
</dbReference>
<dbReference type="Pfam" id="PF07660">
    <property type="entry name" value="STN"/>
    <property type="match status" value="1"/>
</dbReference>
<evidence type="ECO:0000256" key="3">
    <source>
        <dbReference type="ARBA" id="ARBA00022448"/>
    </source>
</evidence>
<evidence type="ECO:0000256" key="9">
    <source>
        <dbReference type="ARBA" id="ARBA00023065"/>
    </source>
</evidence>
<comment type="subcellular location">
    <subcellularLocation>
        <location evidence="1 14">Cell outer membrane</location>
        <topology evidence="1 14">Multi-pass membrane protein</topology>
    </subcellularLocation>
</comment>
<dbReference type="Gene3D" id="3.55.50.30">
    <property type="match status" value="1"/>
</dbReference>
<dbReference type="InterPro" id="IPR012910">
    <property type="entry name" value="Plug_dom"/>
</dbReference>
<dbReference type="Pfam" id="PF07715">
    <property type="entry name" value="Plug"/>
    <property type="match status" value="1"/>
</dbReference>
<evidence type="ECO:0000256" key="5">
    <source>
        <dbReference type="ARBA" id="ARBA00022496"/>
    </source>
</evidence>
<reference evidence="19" key="1">
    <citation type="journal article" date="2019" name="Int. J. Syst. Evol. Microbiol.">
        <title>The Global Catalogue of Microorganisms (GCM) 10K type strain sequencing project: providing services to taxonomists for standard genome sequencing and annotation.</title>
        <authorList>
            <consortium name="The Broad Institute Genomics Platform"/>
            <consortium name="The Broad Institute Genome Sequencing Center for Infectious Disease"/>
            <person name="Wu L."/>
            <person name="Ma J."/>
        </authorList>
    </citation>
    <scope>NUCLEOTIDE SEQUENCE [LARGE SCALE GENOMIC DNA]</scope>
    <source>
        <strain evidence="19">CCUG 59685</strain>
    </source>
</reference>
<keyword evidence="8" id="KW-0408">Iron</keyword>
<dbReference type="PANTHER" id="PTHR32552">
    <property type="entry name" value="FERRICHROME IRON RECEPTOR-RELATED"/>
    <property type="match status" value="1"/>
</dbReference>
<evidence type="ECO:0000259" key="17">
    <source>
        <dbReference type="SMART" id="SM00965"/>
    </source>
</evidence>
<dbReference type="InterPro" id="IPR036942">
    <property type="entry name" value="Beta-barrel_TonB_sf"/>
</dbReference>
<evidence type="ECO:0000313" key="19">
    <source>
        <dbReference type="Proteomes" id="UP001597106"/>
    </source>
</evidence>
<evidence type="ECO:0000256" key="4">
    <source>
        <dbReference type="ARBA" id="ARBA00022452"/>
    </source>
</evidence>
<dbReference type="InterPro" id="IPR000531">
    <property type="entry name" value="Beta-barrel_TonB"/>
</dbReference>
<evidence type="ECO:0000256" key="16">
    <source>
        <dbReference type="SAM" id="SignalP"/>
    </source>
</evidence>
<name>A0ABW3GDJ9_9PROT</name>
<feature type="chain" id="PRO_5045615015" evidence="16">
    <location>
        <begin position="34"/>
        <end position="808"/>
    </location>
</feature>
<evidence type="ECO:0000256" key="13">
    <source>
        <dbReference type="ARBA" id="ARBA00023237"/>
    </source>
</evidence>
<protein>
    <submittedName>
        <fullName evidence="18">TonB-dependent siderophore receptor</fullName>
    </submittedName>
</protein>
<dbReference type="InterPro" id="IPR011662">
    <property type="entry name" value="Secretin/TonB_short_N"/>
</dbReference>
<evidence type="ECO:0000256" key="14">
    <source>
        <dbReference type="PROSITE-ProRule" id="PRU01360"/>
    </source>
</evidence>
<keyword evidence="5" id="KW-0410">Iron transport</keyword>
<evidence type="ECO:0000256" key="10">
    <source>
        <dbReference type="ARBA" id="ARBA00023077"/>
    </source>
</evidence>
<dbReference type="CDD" id="cd01347">
    <property type="entry name" value="ligand_gated_channel"/>
    <property type="match status" value="1"/>
</dbReference>
<dbReference type="InterPro" id="IPR037066">
    <property type="entry name" value="Plug_dom_sf"/>
</dbReference>
<dbReference type="Gene3D" id="2.170.130.10">
    <property type="entry name" value="TonB-dependent receptor, plug domain"/>
    <property type="match status" value="1"/>
</dbReference>
<dbReference type="Pfam" id="PF00593">
    <property type="entry name" value="TonB_dep_Rec_b-barrel"/>
    <property type="match status" value="1"/>
</dbReference>
<sequence>MKSHHTLPLARHVRAALLTLMISSLTPMPVLHAAEKEAVAQEYQIPAGPLSQVLSRFAAEAGILLSANAALADGKASTGLHGKFTVQQALDTLLKGTGLEVEHRGDHRYAILPQSAKASTLPEVQVTAAANKETAWSPIKGYIAEQSATGTKTDTSLMETPQAVSVVTKDFIQAIGAQSLREGMAYTPGVNVAPYGPDSRYDWIALRGIDAYSPGFYQDGLPWRNAGTFATGRIENYGIERLEILRGPASVLYGQSTAGGLINVVSKRPTATPLKEIQMQLGNYSREQVAGDFSGPLNEDGTVLYRITGLVRDADLPRQGMKDDRVFIAPSITFLPSDKTSLTVMSQYMNSDAGIVAGALPEQGTLLRTPLGEKLPYKTFVGDRKFNRFEQKQWYVGYLFEHSFNDQWTFRQNARYSEVDLAYWQVFGMGYTQVNQANPEDPRNFRYITRNMNGSPDHIKAFTIDNQLQWRIQAGDWQHTLLAGLDYQKVRDRNQFYSGSAPDLDLLAPDTAQTIVRGDPVQDSSIKLAQTGFYLQDQIKWGSHWIATLGGRYDDASTQNAERVAGTNDRFNDHKFTSRAGLLYLADNGIAPYFSYTESFIPTVTVNTQTGKGFKPETGKQYEFGVRYQPPGSKNRYSAAWFNLERNNFISYDPNSGSPSQTGQIQVRGLEIEIQAQPIENMNLITAYTYTPKVEVTASSNPALIGTPLLATPENSLAVWSDYRFNNGLKVGLGARYNGSTRGNFDSASERIPSYTLWDALVGYDLQHWTLAFNARNLTNKEYIANCASGSCYYGEPRRAMLTATYRW</sequence>
<evidence type="ECO:0000256" key="12">
    <source>
        <dbReference type="ARBA" id="ARBA00023170"/>
    </source>
</evidence>
<organism evidence="18 19">
    <name type="scientific">Methylophilus glucosoxydans</name>
    <dbReference type="NCBI Taxonomy" id="752553"/>
    <lineage>
        <taxon>Bacteria</taxon>
        <taxon>Pseudomonadati</taxon>
        <taxon>Pseudomonadota</taxon>
        <taxon>Betaproteobacteria</taxon>
        <taxon>Nitrosomonadales</taxon>
        <taxon>Methylophilaceae</taxon>
        <taxon>Methylophilus</taxon>
    </lineage>
</organism>
<dbReference type="RefSeq" id="WP_379073795.1">
    <property type="nucleotide sequence ID" value="NZ_JBHTJW010000002.1"/>
</dbReference>
<evidence type="ECO:0000313" key="18">
    <source>
        <dbReference type="EMBL" id="MFD0928674.1"/>
    </source>
</evidence>
<dbReference type="EMBL" id="JBHTJW010000002">
    <property type="protein sequence ID" value="MFD0928674.1"/>
    <property type="molecule type" value="Genomic_DNA"/>
</dbReference>
<evidence type="ECO:0000256" key="1">
    <source>
        <dbReference type="ARBA" id="ARBA00004571"/>
    </source>
</evidence>
<evidence type="ECO:0000256" key="11">
    <source>
        <dbReference type="ARBA" id="ARBA00023136"/>
    </source>
</evidence>
<dbReference type="SUPFAM" id="SSF56935">
    <property type="entry name" value="Porins"/>
    <property type="match status" value="1"/>
</dbReference>
<keyword evidence="11 14" id="KW-0472">Membrane</keyword>
<evidence type="ECO:0000256" key="2">
    <source>
        <dbReference type="ARBA" id="ARBA00009810"/>
    </source>
</evidence>
<keyword evidence="9" id="KW-0406">Ion transport</keyword>
<dbReference type="Gene3D" id="2.40.170.20">
    <property type="entry name" value="TonB-dependent receptor, beta-barrel domain"/>
    <property type="match status" value="1"/>
</dbReference>
<keyword evidence="19" id="KW-1185">Reference proteome</keyword>
<dbReference type="SMART" id="SM00965">
    <property type="entry name" value="STN"/>
    <property type="match status" value="1"/>
</dbReference>
<evidence type="ECO:0000256" key="6">
    <source>
        <dbReference type="ARBA" id="ARBA00022692"/>
    </source>
</evidence>
<keyword evidence="13 14" id="KW-0998">Cell outer membrane</keyword>
<dbReference type="InterPro" id="IPR039426">
    <property type="entry name" value="TonB-dep_rcpt-like"/>
</dbReference>
<dbReference type="InterPro" id="IPR010105">
    <property type="entry name" value="TonB_sidphr_rcpt"/>
</dbReference>
<dbReference type="Proteomes" id="UP001597106">
    <property type="component" value="Unassembled WGS sequence"/>
</dbReference>
<evidence type="ECO:0000256" key="8">
    <source>
        <dbReference type="ARBA" id="ARBA00023004"/>
    </source>
</evidence>
<proteinExistence type="inferred from homology"/>
<evidence type="ECO:0000256" key="15">
    <source>
        <dbReference type="RuleBase" id="RU003357"/>
    </source>
</evidence>
<keyword evidence="6 14" id="KW-0812">Transmembrane</keyword>
<dbReference type="PROSITE" id="PS52016">
    <property type="entry name" value="TONB_DEPENDENT_REC_3"/>
    <property type="match status" value="1"/>
</dbReference>
<evidence type="ECO:0000256" key="7">
    <source>
        <dbReference type="ARBA" id="ARBA00022729"/>
    </source>
</evidence>
<keyword evidence="12 18" id="KW-0675">Receptor</keyword>
<keyword evidence="10 15" id="KW-0798">TonB box</keyword>
<keyword evidence="4 14" id="KW-1134">Transmembrane beta strand</keyword>
<keyword evidence="3 14" id="KW-0813">Transport</keyword>
<dbReference type="PANTHER" id="PTHR32552:SF68">
    <property type="entry name" value="FERRICHROME OUTER MEMBRANE TRANSPORTER_PHAGE RECEPTOR"/>
    <property type="match status" value="1"/>
</dbReference>
<keyword evidence="7 16" id="KW-0732">Signal</keyword>